<dbReference type="Pfam" id="PF10320">
    <property type="entry name" value="7TM_GPCR_Srsx"/>
    <property type="match status" value="1"/>
</dbReference>
<dbReference type="EMBL" id="UZAH01028934">
    <property type="protein sequence ID" value="VDP03263.1"/>
    <property type="molecule type" value="Genomic_DNA"/>
</dbReference>
<dbReference type="GO" id="GO:0004930">
    <property type="term" value="F:G protein-coupled receptor activity"/>
    <property type="evidence" value="ECO:0007669"/>
    <property type="project" value="InterPro"/>
</dbReference>
<keyword evidence="7" id="KW-1185">Reference proteome</keyword>
<feature type="transmembrane region" description="Helical" evidence="5">
    <location>
        <begin position="6"/>
        <end position="26"/>
    </location>
</feature>
<dbReference type="GO" id="GO:0016020">
    <property type="term" value="C:membrane"/>
    <property type="evidence" value="ECO:0007669"/>
    <property type="project" value="UniProtKB-SubCell"/>
</dbReference>
<sequence>MAFTILLVIANTGAIILIVVLAVIVSRKEKEMKGTRHRKATNESSSDSVSSSSNNKMIRVLSIVVGVFVCTWYFCVVSVHIALSLKLKEQYMDYIMTFNLLAAMLSYCQNYFVLWFRSPRHRRAFKEQIA</sequence>
<evidence type="ECO:0000256" key="4">
    <source>
        <dbReference type="ARBA" id="ARBA00023136"/>
    </source>
</evidence>
<evidence type="ECO:0000313" key="8">
    <source>
        <dbReference type="WBParaSite" id="HPBE_0001559501-mRNA-1"/>
    </source>
</evidence>
<dbReference type="WBParaSite" id="HPBE_0001559501-mRNA-1">
    <property type="protein sequence ID" value="HPBE_0001559501-mRNA-1"/>
    <property type="gene ID" value="HPBE_0001559501"/>
</dbReference>
<accession>A0A183G2P7</accession>
<gene>
    <name evidence="6" type="ORF">HPBE_LOCUS15594</name>
</gene>
<feature type="transmembrane region" description="Helical" evidence="5">
    <location>
        <begin position="95"/>
        <end position="116"/>
    </location>
</feature>
<dbReference type="SMART" id="SM01381">
    <property type="entry name" value="7TM_GPCR_Srsx"/>
    <property type="match status" value="1"/>
</dbReference>
<organism evidence="7 8">
    <name type="scientific">Heligmosomoides polygyrus</name>
    <name type="common">Parasitic roundworm</name>
    <dbReference type="NCBI Taxonomy" id="6339"/>
    <lineage>
        <taxon>Eukaryota</taxon>
        <taxon>Metazoa</taxon>
        <taxon>Ecdysozoa</taxon>
        <taxon>Nematoda</taxon>
        <taxon>Chromadorea</taxon>
        <taxon>Rhabditida</taxon>
        <taxon>Rhabditina</taxon>
        <taxon>Rhabditomorpha</taxon>
        <taxon>Strongyloidea</taxon>
        <taxon>Heligmosomidae</taxon>
        <taxon>Heligmosomoides</taxon>
    </lineage>
</organism>
<comment type="subcellular location">
    <subcellularLocation>
        <location evidence="1">Membrane</location>
    </subcellularLocation>
</comment>
<keyword evidence="3 5" id="KW-1133">Transmembrane helix</keyword>
<reference evidence="8" key="2">
    <citation type="submission" date="2019-09" db="UniProtKB">
        <authorList>
            <consortium name="WormBaseParasite"/>
        </authorList>
    </citation>
    <scope>IDENTIFICATION</scope>
</reference>
<dbReference type="Proteomes" id="UP000050761">
    <property type="component" value="Unassembled WGS sequence"/>
</dbReference>
<dbReference type="OrthoDB" id="5873139at2759"/>
<protein>
    <submittedName>
        <fullName evidence="8">G_PROTEIN_RECEP_F1_2 domain-containing protein</fullName>
    </submittedName>
</protein>
<dbReference type="Gene3D" id="1.20.1070.10">
    <property type="entry name" value="Rhodopsin 7-helix transmembrane proteins"/>
    <property type="match status" value="1"/>
</dbReference>
<dbReference type="AlphaFoldDB" id="A0A183G2P7"/>
<evidence type="ECO:0000256" key="3">
    <source>
        <dbReference type="ARBA" id="ARBA00022989"/>
    </source>
</evidence>
<name>A0A183G2P7_HELPZ</name>
<keyword evidence="2 5" id="KW-0812">Transmembrane</keyword>
<dbReference type="SUPFAM" id="SSF81321">
    <property type="entry name" value="Family A G protein-coupled receptor-like"/>
    <property type="match status" value="1"/>
</dbReference>
<evidence type="ECO:0000256" key="5">
    <source>
        <dbReference type="SAM" id="Phobius"/>
    </source>
</evidence>
<evidence type="ECO:0000313" key="7">
    <source>
        <dbReference type="Proteomes" id="UP000050761"/>
    </source>
</evidence>
<reference evidence="6 7" key="1">
    <citation type="submission" date="2018-11" db="EMBL/GenBank/DDBJ databases">
        <authorList>
            <consortium name="Pathogen Informatics"/>
        </authorList>
    </citation>
    <scope>NUCLEOTIDE SEQUENCE [LARGE SCALE GENOMIC DNA]</scope>
</reference>
<accession>A0A3P8E434</accession>
<dbReference type="InterPro" id="IPR019424">
    <property type="entry name" value="7TM_GPCR_Srsx"/>
</dbReference>
<dbReference type="InterPro" id="IPR000276">
    <property type="entry name" value="GPCR_Rhodpsn"/>
</dbReference>
<keyword evidence="4 5" id="KW-0472">Membrane</keyword>
<proteinExistence type="predicted"/>
<evidence type="ECO:0000256" key="1">
    <source>
        <dbReference type="ARBA" id="ARBA00004370"/>
    </source>
</evidence>
<evidence type="ECO:0000313" key="6">
    <source>
        <dbReference type="EMBL" id="VDP03263.1"/>
    </source>
</evidence>
<evidence type="ECO:0000256" key="2">
    <source>
        <dbReference type="ARBA" id="ARBA00022692"/>
    </source>
</evidence>
<feature type="transmembrane region" description="Helical" evidence="5">
    <location>
        <begin position="60"/>
        <end position="83"/>
    </location>
</feature>